<dbReference type="GO" id="GO:0035556">
    <property type="term" value="P:intracellular signal transduction"/>
    <property type="evidence" value="ECO:0007669"/>
    <property type="project" value="TreeGrafter"/>
</dbReference>
<protein>
    <recommendedName>
        <fullName evidence="3">Protein kinase domain-containing protein</fullName>
    </recommendedName>
</protein>
<dbReference type="Pfam" id="PF00069">
    <property type="entry name" value="Pkinase"/>
    <property type="match status" value="1"/>
</dbReference>
<dbReference type="Gene3D" id="1.10.510.10">
    <property type="entry name" value="Transferase(Phosphotransferase) domain 1"/>
    <property type="match status" value="1"/>
</dbReference>
<dbReference type="PROSITE" id="PS50011">
    <property type="entry name" value="PROTEIN_KINASE_DOM"/>
    <property type="match status" value="1"/>
</dbReference>
<dbReference type="Gene3D" id="3.30.200.20">
    <property type="entry name" value="Phosphorylase Kinase, domain 1"/>
    <property type="match status" value="1"/>
</dbReference>
<keyword evidence="1" id="KW-0547">Nucleotide-binding</keyword>
<dbReference type="SMART" id="SM00220">
    <property type="entry name" value="S_TKc"/>
    <property type="match status" value="1"/>
</dbReference>
<dbReference type="InterPro" id="IPR000719">
    <property type="entry name" value="Prot_kinase_dom"/>
</dbReference>
<dbReference type="Gene3D" id="2.30.180.10">
    <property type="entry name" value="FAS1 domain"/>
    <property type="match status" value="1"/>
</dbReference>
<dbReference type="FunFam" id="1.10.510.10:FF:000571">
    <property type="entry name" value="Maternal embryonic leucine zipper kinase"/>
    <property type="match status" value="1"/>
</dbReference>
<organism evidence="4 5">
    <name type="scientific">Symbiochloris irregularis</name>
    <dbReference type="NCBI Taxonomy" id="706552"/>
    <lineage>
        <taxon>Eukaryota</taxon>
        <taxon>Viridiplantae</taxon>
        <taxon>Chlorophyta</taxon>
        <taxon>core chlorophytes</taxon>
        <taxon>Trebouxiophyceae</taxon>
        <taxon>Trebouxiales</taxon>
        <taxon>Trebouxiaceae</taxon>
        <taxon>Symbiochloris</taxon>
    </lineage>
</organism>
<dbReference type="CDD" id="cd14003">
    <property type="entry name" value="STKc_AMPK-like"/>
    <property type="match status" value="1"/>
</dbReference>
<dbReference type="InterPro" id="IPR011009">
    <property type="entry name" value="Kinase-like_dom_sf"/>
</dbReference>
<dbReference type="Proteomes" id="UP001465755">
    <property type="component" value="Unassembled WGS sequence"/>
</dbReference>
<evidence type="ECO:0000313" key="4">
    <source>
        <dbReference type="EMBL" id="KAK9812519.1"/>
    </source>
</evidence>
<sequence length="850" mass="91649">MQLAGKPSLRTPVGRASLAVSLPTSARPARGHPQAAHCASLDDRSSLVAAERLCQDVQARIDSSDRGLSLSLDDQKDVNGKLEQLSEIGERQSPRPLDNSNLWGNFNVAYTSVLNSTQPRQPAGGRFRNAFGRRIFQTTQLCQSVLRPDVVTNKVEFTLLGLISGFAGLRGQLQPLEEGDRDTVKINFAPPRLSLGGIIDLAIGPADSVQIKTTFLSPSVRVGRGSRGSWFYFTKGGSSDEAGMDRVGLGRTSAAGWAVLAAVISGLCLAAKALWQTKVLVWRADRPKAVDLERRVMMKEDPFAGNERYQKVADLAKGTFGLVVLALDRKTSRQVAIKFIERGQKVTKNVLREIINHKRLNHPHVVRLQEVFLTPYYLAIVMEYAAGSNMFQLVVRKSGLGEAEARWYFQQIIIAVDYCHKVGVANRDIKLENTLLSSPDQPVVKICDFGYSKDENLQSAPGSRVGTPAYLAPEVILTTQGKKYDAKAADVWSCGVMLYIMLTAAYPFSRPEDQRLAPSAKLHAMMQRTLNLDFSIPRQLEVSAQGQDLLRRILVRVPTERLTLQEVMRHPWFCTDLPDGVATLNARLVAQAESRRTAQQQEEMHRTECVTPKMKRVAHFVALLGVLALACGLVGAQWPTTDPTLAQWSGPVGISCLCSDAIPRSAFTQNISGVSTCEEFQAEGQCGAPFMLNSVKELPEGYYAAFTAAAQALGVNSISDLSASAVADILQYHLLPPVPFIETTWTTPFFSALSGPIDTSLSGAKISVEPSGSSYTFTGPSNSAKLVTGDIEACKGYVNIIDTVLIPPSGAGGASGPASAASVAPAASPTAAAVSSPPLAAQAVTQRTAG</sequence>
<dbReference type="GO" id="GO:0004674">
    <property type="term" value="F:protein serine/threonine kinase activity"/>
    <property type="evidence" value="ECO:0007669"/>
    <property type="project" value="TreeGrafter"/>
</dbReference>
<dbReference type="InterPro" id="IPR000782">
    <property type="entry name" value="FAS1_domain"/>
</dbReference>
<evidence type="ECO:0000313" key="5">
    <source>
        <dbReference type="Proteomes" id="UP001465755"/>
    </source>
</evidence>
<evidence type="ECO:0000256" key="2">
    <source>
        <dbReference type="ARBA" id="ARBA00022840"/>
    </source>
</evidence>
<dbReference type="PANTHER" id="PTHR24346:SF92">
    <property type="entry name" value="SNF1-RELATED PROTEIN KINASE 2.6"/>
    <property type="match status" value="1"/>
</dbReference>
<evidence type="ECO:0000256" key="1">
    <source>
        <dbReference type="ARBA" id="ARBA00022741"/>
    </source>
</evidence>
<dbReference type="PANTHER" id="PTHR24346">
    <property type="entry name" value="MAP/MICROTUBULE AFFINITY-REGULATING KINASE"/>
    <property type="match status" value="1"/>
</dbReference>
<accession>A0AAW1PXF0</accession>
<gene>
    <name evidence="4" type="ORF">WJX73_005534</name>
</gene>
<dbReference type="InterPro" id="IPR036378">
    <property type="entry name" value="FAS1_dom_sf"/>
</dbReference>
<evidence type="ECO:0000259" key="3">
    <source>
        <dbReference type="PROSITE" id="PS50011"/>
    </source>
</evidence>
<name>A0AAW1PXF0_9CHLO</name>
<dbReference type="GO" id="GO:0005737">
    <property type="term" value="C:cytoplasm"/>
    <property type="evidence" value="ECO:0007669"/>
    <property type="project" value="TreeGrafter"/>
</dbReference>
<dbReference type="AlphaFoldDB" id="A0AAW1PXF0"/>
<proteinExistence type="predicted"/>
<dbReference type="EMBL" id="JALJOQ010000006">
    <property type="protein sequence ID" value="KAK9812519.1"/>
    <property type="molecule type" value="Genomic_DNA"/>
</dbReference>
<dbReference type="SUPFAM" id="SSF56112">
    <property type="entry name" value="Protein kinase-like (PK-like)"/>
    <property type="match status" value="1"/>
</dbReference>
<dbReference type="GO" id="GO:0005524">
    <property type="term" value="F:ATP binding"/>
    <property type="evidence" value="ECO:0007669"/>
    <property type="project" value="UniProtKB-KW"/>
</dbReference>
<feature type="domain" description="Protein kinase" evidence="3">
    <location>
        <begin position="309"/>
        <end position="573"/>
    </location>
</feature>
<dbReference type="Pfam" id="PF02469">
    <property type="entry name" value="Fasciclin"/>
    <property type="match status" value="1"/>
</dbReference>
<dbReference type="SUPFAM" id="SSF82153">
    <property type="entry name" value="FAS1 domain"/>
    <property type="match status" value="1"/>
</dbReference>
<keyword evidence="2" id="KW-0067">ATP-binding</keyword>
<keyword evidence="5" id="KW-1185">Reference proteome</keyword>
<reference evidence="4 5" key="1">
    <citation type="journal article" date="2024" name="Nat. Commun.">
        <title>Phylogenomics reveals the evolutionary origins of lichenization in chlorophyte algae.</title>
        <authorList>
            <person name="Puginier C."/>
            <person name="Libourel C."/>
            <person name="Otte J."/>
            <person name="Skaloud P."/>
            <person name="Haon M."/>
            <person name="Grisel S."/>
            <person name="Petersen M."/>
            <person name="Berrin J.G."/>
            <person name="Delaux P.M."/>
            <person name="Dal Grande F."/>
            <person name="Keller J."/>
        </authorList>
    </citation>
    <scope>NUCLEOTIDE SEQUENCE [LARGE SCALE GENOMIC DNA]</scope>
    <source>
        <strain evidence="4 5">SAG 2036</strain>
    </source>
</reference>
<comment type="caution">
    <text evidence="4">The sequence shown here is derived from an EMBL/GenBank/DDBJ whole genome shotgun (WGS) entry which is preliminary data.</text>
</comment>